<comment type="caution">
    <text evidence="1">The sequence shown here is derived from an EMBL/GenBank/DDBJ whole genome shotgun (WGS) entry which is preliminary data.</text>
</comment>
<name>A0ABP7PQG0_9BACT</name>
<evidence type="ECO:0000313" key="2">
    <source>
        <dbReference type="Proteomes" id="UP001501556"/>
    </source>
</evidence>
<accession>A0ABP7PQG0</accession>
<reference evidence="2" key="1">
    <citation type="journal article" date="2019" name="Int. J. Syst. Evol. Microbiol.">
        <title>The Global Catalogue of Microorganisms (GCM) 10K type strain sequencing project: providing services to taxonomists for standard genome sequencing and annotation.</title>
        <authorList>
            <consortium name="The Broad Institute Genomics Platform"/>
            <consortium name="The Broad Institute Genome Sequencing Center for Infectious Disease"/>
            <person name="Wu L."/>
            <person name="Ma J."/>
        </authorList>
    </citation>
    <scope>NUCLEOTIDE SEQUENCE [LARGE SCALE GENOMIC DNA]</scope>
    <source>
        <strain evidence="2">JCM 17217</strain>
    </source>
</reference>
<keyword evidence="2" id="KW-1185">Reference proteome</keyword>
<gene>
    <name evidence="1" type="ORF">GCM10022407_14280</name>
</gene>
<protein>
    <submittedName>
        <fullName evidence="1">Uncharacterized protein</fullName>
    </submittedName>
</protein>
<dbReference type="Proteomes" id="UP001501556">
    <property type="component" value="Unassembled WGS sequence"/>
</dbReference>
<proteinExistence type="predicted"/>
<evidence type="ECO:0000313" key="1">
    <source>
        <dbReference type="EMBL" id="GAA3969494.1"/>
    </source>
</evidence>
<organism evidence="1 2">
    <name type="scientific">Hymenobacter antarcticus</name>
    <dbReference type="NCBI Taxonomy" id="486270"/>
    <lineage>
        <taxon>Bacteria</taxon>
        <taxon>Pseudomonadati</taxon>
        <taxon>Bacteroidota</taxon>
        <taxon>Cytophagia</taxon>
        <taxon>Cytophagales</taxon>
        <taxon>Hymenobacteraceae</taxon>
        <taxon>Hymenobacter</taxon>
    </lineage>
</organism>
<dbReference type="EMBL" id="BAABDI010000007">
    <property type="protein sequence ID" value="GAA3969494.1"/>
    <property type="molecule type" value="Genomic_DNA"/>
</dbReference>
<sequence>MKVTIVKGLSSMIRIVSFRFIVLQRPEQVNLGLHSLQFFCGSRVRLSVYSALQTEAAEVPESDFGRFAGCEVQFKIVDEVGGIIKV</sequence>